<dbReference type="EMBL" id="CU928168">
    <property type="protein sequence ID" value="CAR22562.1"/>
    <property type="molecule type" value="Genomic_DNA"/>
</dbReference>
<dbReference type="InParanoid" id="C5DGM0"/>
<dbReference type="OrthoDB" id="5358702at2759"/>
<protein>
    <submittedName>
        <fullName evidence="1">KLTH0D06424p</fullName>
    </submittedName>
</protein>
<dbReference type="PANTHER" id="PTHR11129">
    <property type="entry name" value="PROTEIN FARNESYLTRANSFERASE ALPHA SUBUNIT/RAB GERANYLGERANYL TRANSFERASE ALPHA SUBUNIT"/>
    <property type="match status" value="1"/>
</dbReference>
<evidence type="ECO:0000313" key="2">
    <source>
        <dbReference type="Proteomes" id="UP000002036"/>
    </source>
</evidence>
<name>C5DGM0_LACTC</name>
<dbReference type="eggNOG" id="ENOG502RXS6">
    <property type="taxonomic scope" value="Eukaryota"/>
</dbReference>
<dbReference type="KEGG" id="lth:KLTH0D06424g"/>
<dbReference type="GO" id="GO:0005968">
    <property type="term" value="C:Rab-protein geranylgeranyltransferase complex"/>
    <property type="evidence" value="ECO:0007669"/>
    <property type="project" value="TreeGrafter"/>
</dbReference>
<dbReference type="FunCoup" id="C5DGM0">
    <property type="interactions" value="20"/>
</dbReference>
<dbReference type="SUPFAM" id="SSF48439">
    <property type="entry name" value="Protein prenylyltransferase"/>
    <property type="match status" value="1"/>
</dbReference>
<gene>
    <name evidence="1" type="ordered locus">KLTH0D06424g</name>
</gene>
<dbReference type="RefSeq" id="XP_002553000.1">
    <property type="nucleotide sequence ID" value="XM_002552954.1"/>
</dbReference>
<dbReference type="GeneID" id="8295231"/>
<organism evidence="1 2">
    <name type="scientific">Lachancea thermotolerans (strain ATCC 56472 / CBS 6340 / NRRL Y-8284)</name>
    <name type="common">Yeast</name>
    <name type="synonym">Kluyveromyces thermotolerans</name>
    <dbReference type="NCBI Taxonomy" id="559295"/>
    <lineage>
        <taxon>Eukaryota</taxon>
        <taxon>Fungi</taxon>
        <taxon>Dikarya</taxon>
        <taxon>Ascomycota</taxon>
        <taxon>Saccharomycotina</taxon>
        <taxon>Saccharomycetes</taxon>
        <taxon>Saccharomycetales</taxon>
        <taxon>Saccharomycetaceae</taxon>
        <taxon>Lachancea</taxon>
    </lineage>
</organism>
<dbReference type="Gene3D" id="1.25.40.120">
    <property type="entry name" value="Protein prenylyltransferase"/>
    <property type="match status" value="1"/>
</dbReference>
<accession>C5DGM0</accession>
<dbReference type="GO" id="GO:0004663">
    <property type="term" value="F:Rab geranylgeranyltransferase activity"/>
    <property type="evidence" value="ECO:0007669"/>
    <property type="project" value="TreeGrafter"/>
</dbReference>
<reference evidence="1 2" key="1">
    <citation type="journal article" date="2009" name="Genome Res.">
        <title>Comparative genomics of protoploid Saccharomycetaceae.</title>
        <authorList>
            <consortium name="The Genolevures Consortium"/>
            <person name="Souciet J.-L."/>
            <person name="Dujon B."/>
            <person name="Gaillardin C."/>
            <person name="Johnston M."/>
            <person name="Baret P.V."/>
            <person name="Cliften P."/>
            <person name="Sherman D.J."/>
            <person name="Weissenbach J."/>
            <person name="Westhof E."/>
            <person name="Wincker P."/>
            <person name="Jubin C."/>
            <person name="Poulain J."/>
            <person name="Barbe V."/>
            <person name="Segurens B."/>
            <person name="Artiguenave F."/>
            <person name="Anthouard V."/>
            <person name="Vacherie B."/>
            <person name="Val M.-E."/>
            <person name="Fulton R.S."/>
            <person name="Minx P."/>
            <person name="Wilson R."/>
            <person name="Durrens P."/>
            <person name="Jean G."/>
            <person name="Marck C."/>
            <person name="Martin T."/>
            <person name="Nikolski M."/>
            <person name="Rolland T."/>
            <person name="Seret M.-L."/>
            <person name="Casaregola S."/>
            <person name="Despons L."/>
            <person name="Fairhead C."/>
            <person name="Fischer G."/>
            <person name="Lafontaine I."/>
            <person name="Leh V."/>
            <person name="Lemaire M."/>
            <person name="de Montigny J."/>
            <person name="Neuveglise C."/>
            <person name="Thierry A."/>
            <person name="Blanc-Lenfle I."/>
            <person name="Bleykasten C."/>
            <person name="Diffels J."/>
            <person name="Fritsch E."/>
            <person name="Frangeul L."/>
            <person name="Goeffon A."/>
            <person name="Jauniaux N."/>
            <person name="Kachouri-Lafond R."/>
            <person name="Payen C."/>
            <person name="Potier S."/>
            <person name="Pribylova L."/>
            <person name="Ozanne C."/>
            <person name="Richard G.-F."/>
            <person name="Sacerdot C."/>
            <person name="Straub M.-L."/>
            <person name="Talla E."/>
        </authorList>
    </citation>
    <scope>NUCLEOTIDE SEQUENCE [LARGE SCALE GENOMIC DNA]</scope>
    <source>
        <strain evidence="2">ATCC 56472 / CBS 6340 / NRRL Y-8284</strain>
    </source>
</reference>
<evidence type="ECO:0000313" key="1">
    <source>
        <dbReference type="EMBL" id="CAR22562.1"/>
    </source>
</evidence>
<dbReference type="Proteomes" id="UP000002036">
    <property type="component" value="Chromosome D"/>
</dbReference>
<sequence>MKNSNLSKRLYDCLTDDYNNKQIRLVVLPDYFREGDSDGIVCVSDGNAIEIICFRTFYLQVYSEARKVLNDRQSSQAAANEERYYLATTVLLLITPEDHSNIRRHEELLLNRLKDKNCSGLWRRDEIAGAFVRRELQFVTSCLTSSLARVNKSPSLWLLYRKLYIITNSLFPTIEANYEMCFSKSAEAHSSNYYSWHTLRWMFDVGSKQLKARLAEATETFCFKHPKDSSAWWSLAHVLVSSFDTQKNSIAQQNMLTANYSLPPLSELIFGCASSTEIESKVKKIVEYIDYAEVSEYPPFQCLEKLFQNLNQTGQKAYVEKWLSQVEVFERENFEIGESSALLSDRQLRENVLIQRDFKTLVMKKRFVQRLLPHNTPKSTP</sequence>
<dbReference type="HOGENOM" id="CLU_062497_0_0_1"/>
<keyword evidence="2" id="KW-1185">Reference proteome</keyword>
<dbReference type="PANTHER" id="PTHR11129:SF8">
    <property type="entry name" value="PROTEIN ECM9"/>
    <property type="match status" value="1"/>
</dbReference>
<dbReference type="AlphaFoldDB" id="C5DGM0"/>
<dbReference type="OMA" id="NYYCWNT"/>
<proteinExistence type="predicted"/>